<evidence type="ECO:0008006" key="4">
    <source>
        <dbReference type="Google" id="ProtNLM"/>
    </source>
</evidence>
<dbReference type="OrthoDB" id="2007878at2"/>
<keyword evidence="1" id="KW-0812">Transmembrane</keyword>
<dbReference type="AlphaFoldDB" id="A0A1G5G603"/>
<keyword evidence="1" id="KW-1133">Transmembrane helix</keyword>
<sequence>MNEKSIVMRQKLWWLNFGIGVFIFVVLIYFLVEAQLKYGNFSVLDIGTIIVFAFLLLFFFVIVSYTVKITVKDRTIVIETLFVLHRSFSIEDIDCVRIVKKESGHTKYKGIEIIVNGKKVRMLRKPSELWNNFDELIMYFKENNILLEREQ</sequence>
<proteinExistence type="predicted"/>
<accession>A0A1G5G603</accession>
<protein>
    <recommendedName>
        <fullName evidence="4">PH domain-containing protein</fullName>
    </recommendedName>
</protein>
<keyword evidence="1" id="KW-0472">Membrane</keyword>
<evidence type="ECO:0000256" key="1">
    <source>
        <dbReference type="SAM" id="Phobius"/>
    </source>
</evidence>
<organism evidence="2 3">
    <name type="scientific">Butyrivibrio hungatei</name>
    <dbReference type="NCBI Taxonomy" id="185008"/>
    <lineage>
        <taxon>Bacteria</taxon>
        <taxon>Bacillati</taxon>
        <taxon>Bacillota</taxon>
        <taxon>Clostridia</taxon>
        <taxon>Lachnospirales</taxon>
        <taxon>Lachnospiraceae</taxon>
        <taxon>Butyrivibrio</taxon>
    </lineage>
</organism>
<evidence type="ECO:0000313" key="3">
    <source>
        <dbReference type="Proteomes" id="UP000183047"/>
    </source>
</evidence>
<evidence type="ECO:0000313" key="2">
    <source>
        <dbReference type="EMBL" id="SCY46168.1"/>
    </source>
</evidence>
<feature type="transmembrane region" description="Helical" evidence="1">
    <location>
        <begin position="12"/>
        <end position="32"/>
    </location>
</feature>
<feature type="transmembrane region" description="Helical" evidence="1">
    <location>
        <begin position="44"/>
        <end position="67"/>
    </location>
</feature>
<reference evidence="3" key="1">
    <citation type="submission" date="2016-10" db="EMBL/GenBank/DDBJ databases">
        <authorList>
            <person name="Varghese N."/>
            <person name="Submissions S."/>
        </authorList>
    </citation>
    <scope>NUCLEOTIDE SEQUENCE [LARGE SCALE GENOMIC DNA]</scope>
    <source>
        <strain evidence="3">XBD2006</strain>
    </source>
</reference>
<keyword evidence="3" id="KW-1185">Reference proteome</keyword>
<dbReference type="RefSeq" id="WP_074463120.1">
    <property type="nucleotide sequence ID" value="NZ_FMUR01000018.1"/>
</dbReference>
<gene>
    <name evidence="2" type="ORF">SAMN02910451_02702</name>
</gene>
<dbReference type="Proteomes" id="UP000183047">
    <property type="component" value="Unassembled WGS sequence"/>
</dbReference>
<name>A0A1G5G603_9FIRM</name>
<dbReference type="EMBL" id="FMUR01000018">
    <property type="protein sequence ID" value="SCY46168.1"/>
    <property type="molecule type" value="Genomic_DNA"/>
</dbReference>